<reference evidence="10 11" key="1">
    <citation type="submission" date="2024-09" db="EMBL/GenBank/DDBJ databases">
        <authorList>
            <person name="Salinas-Garcia M.A."/>
            <person name="Prieme A."/>
        </authorList>
    </citation>
    <scope>NUCLEOTIDE SEQUENCE [LARGE SCALE GENOMIC DNA]</scope>
    <source>
        <strain evidence="10 11">DSM 21081</strain>
    </source>
</reference>
<evidence type="ECO:0000256" key="5">
    <source>
        <dbReference type="PROSITE-ProRule" id="PRU01240"/>
    </source>
</evidence>
<evidence type="ECO:0000256" key="4">
    <source>
        <dbReference type="ARBA" id="ARBA00022825"/>
    </source>
</evidence>
<evidence type="ECO:0000256" key="6">
    <source>
        <dbReference type="SAM" id="MobiDB-lite"/>
    </source>
</evidence>
<dbReference type="Proteomes" id="UP001575652">
    <property type="component" value="Unassembled WGS sequence"/>
</dbReference>
<gene>
    <name evidence="10" type="ORF">ACETWP_14020</name>
</gene>
<dbReference type="Gene3D" id="3.40.50.200">
    <property type="entry name" value="Peptidase S8/S53 domain"/>
    <property type="match status" value="1"/>
</dbReference>
<evidence type="ECO:0000259" key="9">
    <source>
        <dbReference type="Pfam" id="PF22148"/>
    </source>
</evidence>
<dbReference type="SUPFAM" id="SSF52743">
    <property type="entry name" value="Subtilisin-like"/>
    <property type="match status" value="1"/>
</dbReference>
<evidence type="ECO:0000256" key="3">
    <source>
        <dbReference type="ARBA" id="ARBA00022801"/>
    </source>
</evidence>
<dbReference type="InterPro" id="IPR015500">
    <property type="entry name" value="Peptidase_S8_subtilisin-rel"/>
</dbReference>
<comment type="similarity">
    <text evidence="1 5">Belongs to the peptidase S8 family.</text>
</comment>
<dbReference type="InterPro" id="IPR023828">
    <property type="entry name" value="Peptidase_S8_Ser-AS"/>
</dbReference>
<dbReference type="PROSITE" id="PS51892">
    <property type="entry name" value="SUBTILASE"/>
    <property type="match status" value="1"/>
</dbReference>
<dbReference type="PROSITE" id="PS00138">
    <property type="entry name" value="SUBTILASE_SER"/>
    <property type="match status" value="1"/>
</dbReference>
<feature type="signal peptide" evidence="7">
    <location>
        <begin position="1"/>
        <end position="29"/>
    </location>
</feature>
<dbReference type="Pfam" id="PF22148">
    <property type="entry name" value="Fervidolysin_NPro-like"/>
    <property type="match status" value="1"/>
</dbReference>
<dbReference type="PRINTS" id="PR00723">
    <property type="entry name" value="SUBTILISIN"/>
</dbReference>
<dbReference type="InterPro" id="IPR054399">
    <property type="entry name" value="Fervidolysin-like_N_prodom"/>
</dbReference>
<feature type="domain" description="Peptidase S8/S53" evidence="8">
    <location>
        <begin position="182"/>
        <end position="478"/>
    </location>
</feature>
<dbReference type="CDD" id="cd07496">
    <property type="entry name" value="Peptidases_S8_13"/>
    <property type="match status" value="1"/>
</dbReference>
<evidence type="ECO:0000259" key="8">
    <source>
        <dbReference type="Pfam" id="PF00082"/>
    </source>
</evidence>
<dbReference type="InterPro" id="IPR034176">
    <property type="entry name" value="Peptidases_S8_13"/>
</dbReference>
<keyword evidence="11" id="KW-1185">Reference proteome</keyword>
<dbReference type="Pfam" id="PF00082">
    <property type="entry name" value="Peptidase_S8"/>
    <property type="match status" value="1"/>
</dbReference>
<dbReference type="InterPro" id="IPR050131">
    <property type="entry name" value="Peptidase_S8_subtilisin-like"/>
</dbReference>
<evidence type="ECO:0000313" key="11">
    <source>
        <dbReference type="Proteomes" id="UP001575652"/>
    </source>
</evidence>
<evidence type="ECO:0000256" key="1">
    <source>
        <dbReference type="ARBA" id="ARBA00011073"/>
    </source>
</evidence>
<name>A0ABV4URL8_9MICC</name>
<dbReference type="PROSITE" id="PS00137">
    <property type="entry name" value="SUBTILASE_HIS"/>
    <property type="match status" value="1"/>
</dbReference>
<dbReference type="InterPro" id="IPR022398">
    <property type="entry name" value="Peptidase_S8_His-AS"/>
</dbReference>
<feature type="active site" description="Charge relay system" evidence="5">
    <location>
        <position position="251"/>
    </location>
</feature>
<organism evidence="10 11">
    <name type="scientific">Arthrobacter halodurans</name>
    <dbReference type="NCBI Taxonomy" id="516699"/>
    <lineage>
        <taxon>Bacteria</taxon>
        <taxon>Bacillati</taxon>
        <taxon>Actinomycetota</taxon>
        <taxon>Actinomycetes</taxon>
        <taxon>Micrococcales</taxon>
        <taxon>Micrococcaceae</taxon>
        <taxon>Arthrobacter</taxon>
    </lineage>
</organism>
<dbReference type="Gene3D" id="2.60.40.2700">
    <property type="match status" value="8"/>
</dbReference>
<evidence type="ECO:0000256" key="2">
    <source>
        <dbReference type="ARBA" id="ARBA00022670"/>
    </source>
</evidence>
<dbReference type="InterPro" id="IPR000209">
    <property type="entry name" value="Peptidase_S8/S53_dom"/>
</dbReference>
<dbReference type="EMBL" id="JBHDLJ010000013">
    <property type="protein sequence ID" value="MFB0835704.1"/>
    <property type="molecule type" value="Genomic_DNA"/>
</dbReference>
<dbReference type="RefSeq" id="WP_373972881.1">
    <property type="nucleotide sequence ID" value="NZ_JBHDLJ010000013.1"/>
</dbReference>
<comment type="caution">
    <text evidence="10">The sequence shown here is derived from an EMBL/GenBank/DDBJ whole genome shotgun (WGS) entry which is preliminary data.</text>
</comment>
<keyword evidence="4 5" id="KW-0720">Serine protease</keyword>
<accession>A0ABV4URL8</accession>
<feature type="chain" id="PRO_5045651176" evidence="7">
    <location>
        <begin position="30"/>
        <end position="1206"/>
    </location>
</feature>
<dbReference type="PANTHER" id="PTHR43806">
    <property type="entry name" value="PEPTIDASE S8"/>
    <property type="match status" value="1"/>
</dbReference>
<keyword evidence="2 5" id="KW-0645">Protease</keyword>
<feature type="active site" description="Charge relay system" evidence="5">
    <location>
        <position position="431"/>
    </location>
</feature>
<feature type="domain" description="Fervidolysin-like N-terminal prodomain" evidence="9">
    <location>
        <begin position="61"/>
        <end position="142"/>
    </location>
</feature>
<evidence type="ECO:0000256" key="7">
    <source>
        <dbReference type="SAM" id="SignalP"/>
    </source>
</evidence>
<sequence>MRSRFASAVVATTVAALAGSLAFAGPAAAAPDAGQAPVSPAPIEAPVKAAPTDLVPKTDQPEREASAATDRLIVEFKDGADSSAERKEAYVEVAEELDTTVREVRSSDGVSIVTTGETLDAGEVKDAVAALEANPDVAYAEPDALMQIAAEPPNDELYHWQWSYNEETAGLRLAGAWDIARGAGVTVAVVDTGSTPHPDLDANTVPGYDFISTSALSNDGGGRDADPNDEGDFYAAGQCGSNAFPSTSSWHGTHVAGTIAAVTGNGIGVAGVAPEARIQHVRALGACGGYTSDIADAITWASGGTVAGVPANPTPAAVVNLSLGGYGACSAYSQNAIDGAVARGVTVVVAAGNENDDTAFYNPANCDNTVVVAATGQEGSRASYSNYGFAVDVAAPGGDSAAPRGNGILSTLNTGSTVQGEPAYATYQGTSMATPHVAGVAALMKVSHPTLTPAEVEERLKTTARTLPGTCPEGCGTGLVDARAAVDNRPPEAPKPPVTAGVPTITGVASRGTQLTANPGIWTPADTTFTYKWRADGVDIPGVSGSVYTPYHERAGQRISVVVTGSREGYSPVSVASAETEPVKMVYITAGVPSVTGTMRVGQTLTADPGVWLPEGTPLHYQWLRDGHPIGFSTAKTYKLAANDVGTHVTVQVTGATNDIDGLVQATSPETERVQPGTLTSNAPVMVGDPIVGSTLSINQTPWSWPAATDVFYQWYADGVLDTNRNASSTVLGVKDLGKRITAKVTGHKPGYTDLVHDVATSGPVTEGTMEDATITIAGVRTVGGTLTATVDSAASANTYQWMRAGTPIAGATGRSYTLVAADLGKEVAVRTTGTATGYRPLDFMTAAGIIGVGTLTAPVPKRAGTARTDSVLSISTDPWTAGTKLTYQWYRGTAPISGATASTYRVKASDVGGFIWVRVTGTKAGYTTVVRDTPMAGTTGNATLPSTTPRISGTVKIGGTLTASAWTSDVRKSYQWYRSGRAIYKATGSTYKVATADAGHGLSVRVRGSKAGYQDRTFMSMRTAAVPGLPLRATAPKVTGTLKVGNTVKASVGTWTTGTKRTYQWYRSGKAVFKATGYSYRVTTLDAGHTLTVKVTGTKAGYATRSMTSAKTAKVPYLVLSASTPKIVGTLKVGYTLKASVGTWTTGTKRAYQWYRSGKAIPRATGYSYRLTTSDRSGTIKVRVVGSKTGYASVTKYSSYTARVR</sequence>
<keyword evidence="7" id="KW-0732">Signal</keyword>
<feature type="active site" description="Charge relay system" evidence="5">
    <location>
        <position position="191"/>
    </location>
</feature>
<dbReference type="PANTHER" id="PTHR43806:SF11">
    <property type="entry name" value="CEREVISIN-RELATED"/>
    <property type="match status" value="1"/>
</dbReference>
<proteinExistence type="inferred from homology"/>
<keyword evidence="3 5" id="KW-0378">Hydrolase</keyword>
<evidence type="ECO:0000313" key="10">
    <source>
        <dbReference type="EMBL" id="MFB0835704.1"/>
    </source>
</evidence>
<protein>
    <submittedName>
        <fullName evidence="10">S8 family serine peptidase</fullName>
    </submittedName>
</protein>
<dbReference type="InterPro" id="IPR036852">
    <property type="entry name" value="Peptidase_S8/S53_dom_sf"/>
</dbReference>
<feature type="region of interest" description="Disordered" evidence="6">
    <location>
        <begin position="49"/>
        <end position="69"/>
    </location>
</feature>